<dbReference type="PROSITE" id="PS50011">
    <property type="entry name" value="PROTEIN_KINASE_DOM"/>
    <property type="match status" value="1"/>
</dbReference>
<proteinExistence type="predicted"/>
<dbReference type="AlphaFoldDB" id="A0A4U5M853"/>
<evidence type="ECO:0000313" key="2">
    <source>
        <dbReference type="EMBL" id="TKR65127.1"/>
    </source>
</evidence>
<keyword evidence="3" id="KW-1185">Reference proteome</keyword>
<comment type="caution">
    <text evidence="2">The sequence shown here is derived from an EMBL/GenBank/DDBJ whole genome shotgun (WGS) entry which is preliminary data.</text>
</comment>
<evidence type="ECO:0000259" key="1">
    <source>
        <dbReference type="PROSITE" id="PS50011"/>
    </source>
</evidence>
<dbReference type="GO" id="GO:0004674">
    <property type="term" value="F:protein serine/threonine kinase activity"/>
    <property type="evidence" value="ECO:0007669"/>
    <property type="project" value="TreeGrafter"/>
</dbReference>
<sequence length="296" mass="34608">MAAEDPQTIIESFKIGTQLRVLESSLIIKRQVAEGSRMYAYVVINEDGAEQILKEIFYQPTWNYQDRIASNCTWKNVHSGSWEFSTQKKLQEHPHITKCFGGQHYSLDRRRFHILMEYAPFGDIRDVVRTYGRVDYATCWRFYGQMVAALGYMHRQGHVHGGVGPRNIFVFTQDLCKLGDFGNGRTLGPNRLSKYMMMKMTRDEYADLRGAADTVLFMLLGRKISSDEEEELKESIQAQEDVAKHFQKNPEWQSVMTEHDCWFLRQSLDVTMTKRPIPEEYGQLRRDLEEEVEEDH</sequence>
<dbReference type="Pfam" id="PF00069">
    <property type="entry name" value="Pkinase"/>
    <property type="match status" value="1"/>
</dbReference>
<protein>
    <recommendedName>
        <fullName evidence="1">Protein kinase domain-containing protein</fullName>
    </recommendedName>
</protein>
<dbReference type="InterPro" id="IPR000719">
    <property type="entry name" value="Prot_kinase_dom"/>
</dbReference>
<evidence type="ECO:0000313" key="3">
    <source>
        <dbReference type="Proteomes" id="UP000298663"/>
    </source>
</evidence>
<dbReference type="SMART" id="SM00220">
    <property type="entry name" value="S_TKc"/>
    <property type="match status" value="1"/>
</dbReference>
<dbReference type="PANTHER" id="PTHR24359:SF1">
    <property type="entry name" value="INHIBITOR OF NUCLEAR FACTOR KAPPA-B KINASE EPSILON SUBUNIT HOMOLOG 1-RELATED"/>
    <property type="match status" value="1"/>
</dbReference>
<name>A0A4U5M853_STECR</name>
<feature type="domain" description="Protein kinase" evidence="1">
    <location>
        <begin position="26"/>
        <end position="296"/>
    </location>
</feature>
<organism evidence="2 3">
    <name type="scientific">Steinernema carpocapsae</name>
    <name type="common">Entomopathogenic nematode</name>
    <dbReference type="NCBI Taxonomy" id="34508"/>
    <lineage>
        <taxon>Eukaryota</taxon>
        <taxon>Metazoa</taxon>
        <taxon>Ecdysozoa</taxon>
        <taxon>Nematoda</taxon>
        <taxon>Chromadorea</taxon>
        <taxon>Rhabditida</taxon>
        <taxon>Tylenchina</taxon>
        <taxon>Panagrolaimomorpha</taxon>
        <taxon>Strongyloidoidea</taxon>
        <taxon>Steinernematidae</taxon>
        <taxon>Steinernema</taxon>
    </lineage>
</organism>
<dbReference type="GO" id="GO:0005524">
    <property type="term" value="F:ATP binding"/>
    <property type="evidence" value="ECO:0007669"/>
    <property type="project" value="InterPro"/>
</dbReference>
<dbReference type="PANTHER" id="PTHR24359">
    <property type="entry name" value="SERINE/THREONINE-PROTEIN KINASE SBK1"/>
    <property type="match status" value="1"/>
</dbReference>
<reference evidence="2 3" key="2">
    <citation type="journal article" date="2019" name="G3 (Bethesda)">
        <title>Hybrid Assembly of the Genome of the Entomopathogenic Nematode Steinernema carpocapsae Identifies the X-Chromosome.</title>
        <authorList>
            <person name="Serra L."/>
            <person name="Macchietto M."/>
            <person name="Macias-Munoz A."/>
            <person name="McGill C.J."/>
            <person name="Rodriguez I.M."/>
            <person name="Rodriguez B."/>
            <person name="Murad R."/>
            <person name="Mortazavi A."/>
        </authorList>
    </citation>
    <scope>NUCLEOTIDE SEQUENCE [LARGE SCALE GENOMIC DNA]</scope>
    <source>
        <strain evidence="2 3">ALL</strain>
    </source>
</reference>
<gene>
    <name evidence="2" type="ORF">L596_025579</name>
</gene>
<dbReference type="InterPro" id="IPR011009">
    <property type="entry name" value="Kinase-like_dom_sf"/>
</dbReference>
<dbReference type="OrthoDB" id="346907at2759"/>
<accession>A0A4U5M853</accession>
<dbReference type="STRING" id="34508.A0A4U5M853"/>
<dbReference type="SUPFAM" id="SSF56112">
    <property type="entry name" value="Protein kinase-like (PK-like)"/>
    <property type="match status" value="1"/>
</dbReference>
<dbReference type="EMBL" id="AZBU02000009">
    <property type="protein sequence ID" value="TKR65127.1"/>
    <property type="molecule type" value="Genomic_DNA"/>
</dbReference>
<reference evidence="2 3" key="1">
    <citation type="journal article" date="2015" name="Genome Biol.">
        <title>Comparative genomics of Steinernema reveals deeply conserved gene regulatory networks.</title>
        <authorList>
            <person name="Dillman A.R."/>
            <person name="Macchietto M."/>
            <person name="Porter C.F."/>
            <person name="Rogers A."/>
            <person name="Williams B."/>
            <person name="Antoshechkin I."/>
            <person name="Lee M.M."/>
            <person name="Goodwin Z."/>
            <person name="Lu X."/>
            <person name="Lewis E.E."/>
            <person name="Goodrich-Blair H."/>
            <person name="Stock S.P."/>
            <person name="Adams B.J."/>
            <person name="Sternberg P.W."/>
            <person name="Mortazavi A."/>
        </authorList>
    </citation>
    <scope>NUCLEOTIDE SEQUENCE [LARGE SCALE GENOMIC DNA]</scope>
    <source>
        <strain evidence="2 3">ALL</strain>
    </source>
</reference>
<dbReference type="Gene3D" id="1.10.510.10">
    <property type="entry name" value="Transferase(Phosphotransferase) domain 1"/>
    <property type="match status" value="1"/>
</dbReference>
<dbReference type="Proteomes" id="UP000298663">
    <property type="component" value="Unassembled WGS sequence"/>
</dbReference>